<organism evidence="1 2">
    <name type="scientific">Pleuronectes platessa</name>
    <name type="common">European plaice</name>
    <dbReference type="NCBI Taxonomy" id="8262"/>
    <lineage>
        <taxon>Eukaryota</taxon>
        <taxon>Metazoa</taxon>
        <taxon>Chordata</taxon>
        <taxon>Craniata</taxon>
        <taxon>Vertebrata</taxon>
        <taxon>Euteleostomi</taxon>
        <taxon>Actinopterygii</taxon>
        <taxon>Neopterygii</taxon>
        <taxon>Teleostei</taxon>
        <taxon>Neoteleostei</taxon>
        <taxon>Acanthomorphata</taxon>
        <taxon>Carangaria</taxon>
        <taxon>Pleuronectiformes</taxon>
        <taxon>Pleuronectoidei</taxon>
        <taxon>Pleuronectidae</taxon>
        <taxon>Pleuronectes</taxon>
    </lineage>
</organism>
<dbReference type="EMBL" id="CADEAL010004248">
    <property type="protein sequence ID" value="CAB1455305.1"/>
    <property type="molecule type" value="Genomic_DNA"/>
</dbReference>
<reference evidence="1" key="1">
    <citation type="submission" date="2020-03" db="EMBL/GenBank/DDBJ databases">
        <authorList>
            <person name="Weist P."/>
        </authorList>
    </citation>
    <scope>NUCLEOTIDE SEQUENCE</scope>
</reference>
<comment type="caution">
    <text evidence="1">The sequence shown here is derived from an EMBL/GenBank/DDBJ whole genome shotgun (WGS) entry which is preliminary data.</text>
</comment>
<gene>
    <name evidence="1" type="ORF">PLEPLA_LOCUS43080</name>
</gene>
<evidence type="ECO:0000313" key="1">
    <source>
        <dbReference type="EMBL" id="CAB1455305.1"/>
    </source>
</evidence>
<dbReference type="Proteomes" id="UP001153269">
    <property type="component" value="Unassembled WGS sequence"/>
</dbReference>
<protein>
    <submittedName>
        <fullName evidence="1">Uncharacterized protein</fullName>
    </submittedName>
</protein>
<evidence type="ECO:0000313" key="2">
    <source>
        <dbReference type="Proteomes" id="UP001153269"/>
    </source>
</evidence>
<sequence>MDSDAAEQLGDDVRGSAFLTALINGRTPQPLSIQHSNLWSLLVIYSRCCFLQCTAEDRCVFHYLILTALFYMDEENNWRKRQVHLMRSFEISSFNYFIHKLGTIRHHQIGLNR</sequence>
<accession>A0A9N7VW33</accession>
<keyword evidence="2" id="KW-1185">Reference proteome</keyword>
<dbReference type="AlphaFoldDB" id="A0A9N7VW33"/>
<proteinExistence type="predicted"/>
<name>A0A9N7VW33_PLEPL</name>